<dbReference type="EMBL" id="FOYR01000005">
    <property type="protein sequence ID" value="SFR78392.1"/>
    <property type="molecule type" value="Genomic_DNA"/>
</dbReference>
<sequence length="314" mass="33800">MRFRSLGGEALRNLRSGTSRAGLLALVVVLLSVALISFDLLSIQSLQSRARDARQQAGAIRVLVSKGAVNPTACSDLARLNAVDNAGAIWELGSIKMSALPRVEVPLFAVSPGVASMLEFPDIRSGGVYIPEELSERWQATRGSVLESLSGPLVVHGVYKYSEQDGRDPRLANAVVVVRDSNQKASECWFSVWPPSKTPDQYVLGVVASGGNDEASLQIAPLNPTVGQQFDFAREYTNRVTAISAPAVVAVFGLVALSGMMRRRMETAGSLHAGARYRNRPFRILLVGVRRGRSNLCYKSPTISHPSRRTGGGL</sequence>
<keyword evidence="1" id="KW-0472">Membrane</keyword>
<evidence type="ECO:0000313" key="2">
    <source>
        <dbReference type="EMBL" id="SFR78392.1"/>
    </source>
</evidence>
<protein>
    <recommendedName>
        <fullName evidence="4">MacB-like periplasmic core domain-containing protein</fullName>
    </recommendedName>
</protein>
<dbReference type="AlphaFoldDB" id="A0A1I6JHG1"/>
<feature type="transmembrane region" description="Helical" evidence="1">
    <location>
        <begin position="240"/>
        <end position="257"/>
    </location>
</feature>
<reference evidence="3" key="1">
    <citation type="submission" date="2016-10" db="EMBL/GenBank/DDBJ databases">
        <authorList>
            <person name="Varghese N."/>
            <person name="Submissions S."/>
        </authorList>
    </citation>
    <scope>NUCLEOTIDE SEQUENCE [LARGE SCALE GENOMIC DNA]</scope>
    <source>
        <strain evidence="3">CL127</strain>
    </source>
</reference>
<name>A0A1I6JHG1_9MICO</name>
<accession>A0A1I6JHG1</accession>
<feature type="transmembrane region" description="Helical" evidence="1">
    <location>
        <begin position="21"/>
        <end position="41"/>
    </location>
</feature>
<evidence type="ECO:0008006" key="4">
    <source>
        <dbReference type="Google" id="ProtNLM"/>
    </source>
</evidence>
<keyword evidence="1" id="KW-0812">Transmembrane</keyword>
<proteinExistence type="predicted"/>
<dbReference type="Proteomes" id="UP000198877">
    <property type="component" value="Unassembled WGS sequence"/>
</dbReference>
<evidence type="ECO:0000313" key="3">
    <source>
        <dbReference type="Proteomes" id="UP000198877"/>
    </source>
</evidence>
<evidence type="ECO:0000256" key="1">
    <source>
        <dbReference type="SAM" id="Phobius"/>
    </source>
</evidence>
<keyword evidence="1" id="KW-1133">Transmembrane helix</keyword>
<organism evidence="2 3">
    <name type="scientific">Microbacterium azadirachtae</name>
    <dbReference type="NCBI Taxonomy" id="582680"/>
    <lineage>
        <taxon>Bacteria</taxon>
        <taxon>Bacillati</taxon>
        <taxon>Actinomycetota</taxon>
        <taxon>Actinomycetes</taxon>
        <taxon>Micrococcales</taxon>
        <taxon>Microbacteriaceae</taxon>
        <taxon>Microbacterium</taxon>
    </lineage>
</organism>
<gene>
    <name evidence="2" type="ORF">SAMN04488591_3587</name>
</gene>